<dbReference type="InParanoid" id="A0A0G4G4S8"/>
<keyword evidence="3" id="KW-1185">Reference proteome</keyword>
<organism evidence="2 3">
    <name type="scientific">Vitrella brassicaformis (strain CCMP3155)</name>
    <dbReference type="NCBI Taxonomy" id="1169540"/>
    <lineage>
        <taxon>Eukaryota</taxon>
        <taxon>Sar</taxon>
        <taxon>Alveolata</taxon>
        <taxon>Colpodellida</taxon>
        <taxon>Vitrellaceae</taxon>
        <taxon>Vitrella</taxon>
    </lineage>
</organism>
<reference evidence="2 3" key="1">
    <citation type="submission" date="2014-11" db="EMBL/GenBank/DDBJ databases">
        <authorList>
            <person name="Zhu J."/>
            <person name="Qi W."/>
            <person name="Song R."/>
        </authorList>
    </citation>
    <scope>NUCLEOTIDE SEQUENCE [LARGE SCALE GENOMIC DNA]</scope>
</reference>
<dbReference type="Proteomes" id="UP000041254">
    <property type="component" value="Unassembled WGS sequence"/>
</dbReference>
<name>A0A0G4G4S8_VITBC</name>
<evidence type="ECO:0000313" key="2">
    <source>
        <dbReference type="EMBL" id="CEM23313.1"/>
    </source>
</evidence>
<sequence>MGSCYSTLSGYIRRWWRNRCVRRSTLVALRIRVFYGVCNVYGTVPEWVFSIPDLPYVQLCAVAKHLGENGELADDDAKGAFRAAVVRMSCQVRFMRVYWARTIRGEPFGQEMEKTLPKPPHYPDILNRPLSEAISICRENGPGRGQVEDAPGGLGLREYK</sequence>
<evidence type="ECO:0000313" key="3">
    <source>
        <dbReference type="Proteomes" id="UP000041254"/>
    </source>
</evidence>
<evidence type="ECO:0000256" key="1">
    <source>
        <dbReference type="SAM" id="MobiDB-lite"/>
    </source>
</evidence>
<dbReference type="AlphaFoldDB" id="A0A0G4G4S8"/>
<dbReference type="VEuPathDB" id="CryptoDB:Vbra_9675"/>
<accession>A0A0G4G4S8</accession>
<feature type="region of interest" description="Disordered" evidence="1">
    <location>
        <begin position="139"/>
        <end position="160"/>
    </location>
</feature>
<gene>
    <name evidence="2" type="ORF">Vbra_9675</name>
</gene>
<protein>
    <submittedName>
        <fullName evidence="2">Uncharacterized protein</fullName>
    </submittedName>
</protein>
<proteinExistence type="predicted"/>
<dbReference type="EMBL" id="CDMY01000563">
    <property type="protein sequence ID" value="CEM23313.1"/>
    <property type="molecule type" value="Genomic_DNA"/>
</dbReference>
<dbReference type="PhylomeDB" id="A0A0G4G4S8"/>